<organism evidence="1 2">
    <name type="scientific">Wuchereria bancrofti</name>
    <dbReference type="NCBI Taxonomy" id="6293"/>
    <lineage>
        <taxon>Eukaryota</taxon>
        <taxon>Metazoa</taxon>
        <taxon>Ecdysozoa</taxon>
        <taxon>Nematoda</taxon>
        <taxon>Chromadorea</taxon>
        <taxon>Rhabditida</taxon>
        <taxon>Spirurina</taxon>
        <taxon>Spiruromorpha</taxon>
        <taxon>Filarioidea</taxon>
        <taxon>Onchocercidae</taxon>
        <taxon>Wuchereria</taxon>
    </lineage>
</organism>
<evidence type="ECO:0000313" key="2">
    <source>
        <dbReference type="Proteomes" id="UP000004810"/>
    </source>
</evidence>
<reference evidence="2" key="1">
    <citation type="submission" date="2012-08" db="EMBL/GenBank/DDBJ databases">
        <title>The Genome Sequence of Wuchereria bancrofti.</title>
        <authorList>
            <person name="Nutman T.B."/>
            <person name="Fink D.L."/>
            <person name="Russ C."/>
            <person name="Young S."/>
            <person name="Zeng Q."/>
            <person name="Koehrsen M."/>
            <person name="Alvarado L."/>
            <person name="Berlin A."/>
            <person name="Chapman S.B."/>
            <person name="Chen Z."/>
            <person name="Freedman E."/>
            <person name="Gellesch M."/>
            <person name="Goldberg J."/>
            <person name="Griggs A."/>
            <person name="Gujja S."/>
            <person name="Heilman E.R."/>
            <person name="Heiman D."/>
            <person name="Hepburn T."/>
            <person name="Howarth C."/>
            <person name="Jen D."/>
            <person name="Larson L."/>
            <person name="Lewis B."/>
            <person name="Mehta T."/>
            <person name="Park D."/>
            <person name="Pearson M."/>
            <person name="Roberts A."/>
            <person name="Saif S."/>
            <person name="Shea T."/>
            <person name="Shenoy N."/>
            <person name="Sisk P."/>
            <person name="Stolte C."/>
            <person name="Sykes S."/>
            <person name="Walk T."/>
            <person name="White J."/>
            <person name="Yandava C."/>
            <person name="Haas B."/>
            <person name="Henn M.R."/>
            <person name="Nusbaum C."/>
            <person name="Birren B."/>
        </authorList>
    </citation>
    <scope>NUCLEOTIDE SEQUENCE [LARGE SCALE GENOMIC DNA]</scope>
    <source>
        <strain evidence="2">NA</strain>
    </source>
</reference>
<evidence type="ECO:0000313" key="1">
    <source>
        <dbReference type="EMBL" id="EJW88868.1"/>
    </source>
</evidence>
<sequence>MKGRMKKKNILFDVNKRVDINKWLYMNCVQTHGENWESVNLKGSYSCVCKLGFNPVNNGCIPI</sequence>
<protein>
    <submittedName>
        <fullName evidence="1">Calcium binding EGF domain-containing protein</fullName>
    </submittedName>
</protein>
<proteinExistence type="predicted"/>
<name>J9F2W8_WUCBA</name>
<gene>
    <name evidence="1" type="ORF">WUBG_00220</name>
</gene>
<accession>J9F2W8</accession>
<comment type="caution">
    <text evidence="1">The sequence shown here is derived from an EMBL/GenBank/DDBJ whole genome shotgun (WGS) entry which is preliminary data.</text>
</comment>
<dbReference type="AlphaFoldDB" id="J9F2W8"/>
<dbReference type="Proteomes" id="UP000004810">
    <property type="component" value="Unassembled WGS sequence"/>
</dbReference>
<dbReference type="Gene3D" id="2.10.25.10">
    <property type="entry name" value="Laminin"/>
    <property type="match status" value="1"/>
</dbReference>
<dbReference type="EMBL" id="ADBV01000031">
    <property type="protein sequence ID" value="EJW88868.1"/>
    <property type="molecule type" value="Genomic_DNA"/>
</dbReference>